<dbReference type="VEuPathDB" id="PiroplasmaDB:TA18575"/>
<reference evidence="2" key="1">
    <citation type="submission" date="2018-07" db="EMBL/GenBank/DDBJ databases">
        <authorList>
            <person name="Quirk P.G."/>
            <person name="Krulwich T.A."/>
        </authorList>
    </citation>
    <scope>NUCLEOTIDE SEQUENCE</scope>
    <source>
        <strain evidence="2">Anand</strain>
    </source>
</reference>
<gene>
    <name evidence="2" type="ORF">TAT_000273800</name>
    <name evidence="1" type="ORF">TAV_000271900</name>
</gene>
<evidence type="ECO:0000313" key="1">
    <source>
        <dbReference type="EMBL" id="SVP92921.1"/>
    </source>
</evidence>
<organism evidence="2">
    <name type="scientific">Theileria annulata</name>
    <dbReference type="NCBI Taxonomy" id="5874"/>
    <lineage>
        <taxon>Eukaryota</taxon>
        <taxon>Sar</taxon>
        <taxon>Alveolata</taxon>
        <taxon>Apicomplexa</taxon>
        <taxon>Aconoidasida</taxon>
        <taxon>Piroplasmida</taxon>
        <taxon>Theileriidae</taxon>
        <taxon>Theileria</taxon>
    </lineage>
</organism>
<dbReference type="EMBL" id="UIVT01000003">
    <property type="protein sequence ID" value="SVP93744.1"/>
    <property type="molecule type" value="Genomic_DNA"/>
</dbReference>
<sequence length="129" mass="14948">MVYKGIDDPLKRICKELLLQRSFFPGYPVSKVPAEYAVDLTKLRELEFSKNLVPDVLLFCSEVKTEPFIEFTNQRAFVSIHNNSLSIKETLIESYTEIYITPLGNKDEDEPVQELDIENRITLLYSTIK</sequence>
<evidence type="ECO:0000313" key="2">
    <source>
        <dbReference type="EMBL" id="SVP93744.1"/>
    </source>
</evidence>
<protein>
    <submittedName>
        <fullName evidence="2">Uncharacterized protein</fullName>
    </submittedName>
</protein>
<name>A0A3B0MVB8_THEAN</name>
<accession>A0A3B0MVB8</accession>
<dbReference type="AlphaFoldDB" id="A0A3B0MVB8"/>
<dbReference type="EMBL" id="UIVS01000003">
    <property type="protein sequence ID" value="SVP92921.1"/>
    <property type="molecule type" value="Genomic_DNA"/>
</dbReference>
<proteinExistence type="predicted"/>